<protein>
    <submittedName>
        <fullName evidence="2">Uncharacterized protein</fullName>
    </submittedName>
</protein>
<evidence type="ECO:0000313" key="2">
    <source>
        <dbReference type="EMBL" id="MEN3238574.1"/>
    </source>
</evidence>
<evidence type="ECO:0000256" key="1">
    <source>
        <dbReference type="SAM" id="MobiDB-lite"/>
    </source>
</evidence>
<dbReference type="EMBL" id="JAQYXP010000006">
    <property type="protein sequence ID" value="MEN3238574.1"/>
    <property type="molecule type" value="Genomic_DNA"/>
</dbReference>
<feature type="region of interest" description="Disordered" evidence="1">
    <location>
        <begin position="82"/>
        <end position="101"/>
    </location>
</feature>
<name>A0ABV0A5A5_9HYPH</name>
<dbReference type="RefSeq" id="WP_346013706.1">
    <property type="nucleotide sequence ID" value="NZ_JAQYXP010000006.1"/>
</dbReference>
<comment type="caution">
    <text evidence="2">The sequence shown here is derived from an EMBL/GenBank/DDBJ whole genome shotgun (WGS) entry which is preliminary data.</text>
</comment>
<dbReference type="Proteomes" id="UP001407347">
    <property type="component" value="Unassembled WGS sequence"/>
</dbReference>
<sequence>MKEWVATVTYDTGIEQTPDEAGREGGSSDTEVEFYLDDPAQLVDILHFGPNKLCIKSMMVRRTDTARFPTVSMLDLHDQLIADNKKQTAQRRRQEVEEEDQ</sequence>
<reference evidence="2 3" key="1">
    <citation type="journal article" date="2023" name="PLoS ONE">
        <title>Complete genome assembly of Hawai'i environmental nontuberculous mycobacteria reveals unexpected co-isolation with methylobacteria.</title>
        <authorList>
            <person name="Hendrix J."/>
            <person name="Epperson L.E."/>
            <person name="Tong E.I."/>
            <person name="Chan Y.L."/>
            <person name="Hasan N.A."/>
            <person name="Dawrs S.N."/>
            <person name="Norton G.J."/>
            <person name="Virdi R."/>
            <person name="Crooks J.L."/>
            <person name="Chan E.D."/>
            <person name="Honda J.R."/>
            <person name="Strong M."/>
        </authorList>
    </citation>
    <scope>NUCLEOTIDE SEQUENCE [LARGE SCALE GENOMIC DNA]</scope>
    <source>
        <strain evidence="2 3">NJH_HI04-1</strain>
    </source>
</reference>
<keyword evidence="3" id="KW-1185">Reference proteome</keyword>
<organism evidence="2 3">
    <name type="scientific">Methylobacterium ajmalii</name>
    <dbReference type="NCBI Taxonomy" id="2738439"/>
    <lineage>
        <taxon>Bacteria</taxon>
        <taxon>Pseudomonadati</taxon>
        <taxon>Pseudomonadota</taxon>
        <taxon>Alphaproteobacteria</taxon>
        <taxon>Hyphomicrobiales</taxon>
        <taxon>Methylobacteriaceae</taxon>
        <taxon>Methylobacterium</taxon>
    </lineage>
</organism>
<gene>
    <name evidence="2" type="ORF">PUR29_34610</name>
</gene>
<accession>A0ABV0A5A5</accession>
<proteinExistence type="predicted"/>
<evidence type="ECO:0000313" key="3">
    <source>
        <dbReference type="Proteomes" id="UP001407347"/>
    </source>
</evidence>